<evidence type="ECO:0000313" key="2">
    <source>
        <dbReference type="EMBL" id="KAK5698903.1"/>
    </source>
</evidence>
<protein>
    <submittedName>
        <fullName evidence="2">Uncharacterized protein</fullName>
    </submittedName>
</protein>
<evidence type="ECO:0000313" key="3">
    <source>
        <dbReference type="Proteomes" id="UP001310594"/>
    </source>
</evidence>
<accession>A0AAN7WG98</accession>
<dbReference type="PANTHER" id="PTHR47256">
    <property type="entry name" value="ZN(II)2CYS6 TRANSCRIPTION FACTOR (EUROFUNG)-RELATED"/>
    <property type="match status" value="1"/>
</dbReference>
<dbReference type="PANTHER" id="PTHR47256:SF1">
    <property type="entry name" value="ZN(II)2CYS6 TRANSCRIPTION FACTOR (EUROFUNG)"/>
    <property type="match status" value="1"/>
</dbReference>
<feature type="compositionally biased region" description="Low complexity" evidence="1">
    <location>
        <begin position="105"/>
        <end position="115"/>
    </location>
</feature>
<dbReference type="Proteomes" id="UP001310594">
    <property type="component" value="Unassembled WGS sequence"/>
</dbReference>
<sequence>MNVDRPFCSRCVTLRTECTYEAEEGESRWSALRRRNQILETERSEIRELISYLQNRPEPEAQDIFQRLRNGPGPDDFFTLLRQLRQGSDTSPAEMQQRPALTHQASSASTSSNSSEQRLPPVSTLFDAASGASPMTLPRMENASGPQGLPSRRRSSQRSHSSGGSDSSRERDRDHPFRPGM</sequence>
<dbReference type="AlphaFoldDB" id="A0AAN7WG98"/>
<feature type="compositionally biased region" description="Basic and acidic residues" evidence="1">
    <location>
        <begin position="167"/>
        <end position="181"/>
    </location>
</feature>
<feature type="region of interest" description="Disordered" evidence="1">
    <location>
        <begin position="83"/>
        <end position="181"/>
    </location>
</feature>
<dbReference type="InterPro" id="IPR053187">
    <property type="entry name" value="Notoamide_regulator"/>
</dbReference>
<evidence type="ECO:0000256" key="1">
    <source>
        <dbReference type="SAM" id="MobiDB-lite"/>
    </source>
</evidence>
<dbReference type="EMBL" id="JAVRQU010000009">
    <property type="protein sequence ID" value="KAK5698903.1"/>
    <property type="molecule type" value="Genomic_DNA"/>
</dbReference>
<name>A0AAN7WG98_9PEZI</name>
<organism evidence="2 3">
    <name type="scientific">Elasticomyces elasticus</name>
    <dbReference type="NCBI Taxonomy" id="574655"/>
    <lineage>
        <taxon>Eukaryota</taxon>
        <taxon>Fungi</taxon>
        <taxon>Dikarya</taxon>
        <taxon>Ascomycota</taxon>
        <taxon>Pezizomycotina</taxon>
        <taxon>Dothideomycetes</taxon>
        <taxon>Dothideomycetidae</taxon>
        <taxon>Mycosphaerellales</taxon>
        <taxon>Teratosphaeriaceae</taxon>
        <taxon>Elasticomyces</taxon>
    </lineage>
</organism>
<comment type="caution">
    <text evidence="2">The sequence shown here is derived from an EMBL/GenBank/DDBJ whole genome shotgun (WGS) entry which is preliminary data.</text>
</comment>
<proteinExistence type="predicted"/>
<feature type="compositionally biased region" description="Polar residues" evidence="1">
    <location>
        <begin position="85"/>
        <end position="94"/>
    </location>
</feature>
<reference evidence="2" key="1">
    <citation type="submission" date="2023-08" db="EMBL/GenBank/DDBJ databases">
        <title>Black Yeasts Isolated from many extreme environments.</title>
        <authorList>
            <person name="Coleine C."/>
            <person name="Stajich J.E."/>
            <person name="Selbmann L."/>
        </authorList>
    </citation>
    <scope>NUCLEOTIDE SEQUENCE</scope>
    <source>
        <strain evidence="2">CCFEE 5810</strain>
    </source>
</reference>
<gene>
    <name evidence="2" type="ORF">LTR97_006552</name>
</gene>